<dbReference type="GO" id="GO:0052689">
    <property type="term" value="F:carboxylic ester hydrolase activity"/>
    <property type="evidence" value="ECO:0007669"/>
    <property type="project" value="TreeGrafter"/>
</dbReference>
<feature type="active site" description="Charge relay system" evidence="1">
    <location>
        <position position="399"/>
    </location>
</feature>
<dbReference type="InterPro" id="IPR008391">
    <property type="entry name" value="AXE1_dom"/>
</dbReference>
<evidence type="ECO:0000259" key="3">
    <source>
        <dbReference type="Pfam" id="PF05448"/>
    </source>
</evidence>
<dbReference type="EMBL" id="JACHVA010000006">
    <property type="protein sequence ID" value="MBC2600232.1"/>
    <property type="molecule type" value="Genomic_DNA"/>
</dbReference>
<gene>
    <name evidence="4" type="ORF">H5P30_00390</name>
</gene>
<sequence>MKKRLVILLLSLSSCAWAADIKISVDREDGIYSLGEDAVWQIETVHLDEGDQAPQSAKYQLLSNGLQKLDEGTLEFSGGHASYSATRDDPGTLLLVVEAAGVEKAYGGAAFDPSELSPAIPRPEDFEQFWAKKRALADTIPLNPVLTEEASPVQGVQLWQLTVDNINESHVRGQLARPDSTEKKLPALLIVQWAGVYPLKKSWSTNAAEDGWLVLNIQAHDIPLYESQTFYDELKSGPLNRYNAIGNDDRETSYFLRMYLGCYQAVRYLTSRPDWDGKTLVVRGSSQGGMQALVTAALCNEVVTAAIAKVPAGSDQSGPLVGRKPSWPGSFYKTTGKDEEKVHKTSAYFDVINFCPDILCPTLIGMGLADTTCPAPGIFIAANEMPGPVELITMPSAGHKSTRLNPHAWFSREERVWLEKLGNGEVPLADIDE</sequence>
<comment type="caution">
    <text evidence="4">The sequence shown here is derived from an EMBL/GenBank/DDBJ whole genome shotgun (WGS) entry which is preliminary data.</text>
</comment>
<dbReference type="SUPFAM" id="SSF53474">
    <property type="entry name" value="alpha/beta-Hydrolases"/>
    <property type="match status" value="1"/>
</dbReference>
<keyword evidence="2" id="KW-0732">Signal</keyword>
<protein>
    <submittedName>
        <fullName evidence="4">Acetylxylan esterase</fullName>
    </submittedName>
</protein>
<dbReference type="GO" id="GO:0005976">
    <property type="term" value="P:polysaccharide metabolic process"/>
    <property type="evidence" value="ECO:0007669"/>
    <property type="project" value="TreeGrafter"/>
</dbReference>
<reference evidence="4 5" key="1">
    <citation type="submission" date="2020-07" db="EMBL/GenBank/DDBJ databases">
        <authorList>
            <person name="Feng X."/>
        </authorList>
    </citation>
    <scope>NUCLEOTIDE SEQUENCE [LARGE SCALE GENOMIC DNA]</scope>
    <source>
        <strain evidence="4 5">JCM14086</strain>
    </source>
</reference>
<dbReference type="Proteomes" id="UP000525652">
    <property type="component" value="Unassembled WGS sequence"/>
</dbReference>
<dbReference type="Pfam" id="PF05448">
    <property type="entry name" value="AXE1"/>
    <property type="match status" value="1"/>
</dbReference>
<proteinExistence type="predicted"/>
<feature type="active site" description="Charge relay system" evidence="1">
    <location>
        <position position="370"/>
    </location>
</feature>
<dbReference type="Gene3D" id="3.40.50.1820">
    <property type="entry name" value="alpha/beta hydrolase"/>
    <property type="match status" value="1"/>
</dbReference>
<dbReference type="PANTHER" id="PTHR40111:SF1">
    <property type="entry name" value="CEPHALOSPORIN-C DEACETYLASE"/>
    <property type="match status" value="1"/>
</dbReference>
<feature type="domain" description="Acetyl xylan esterase" evidence="3">
    <location>
        <begin position="118"/>
        <end position="401"/>
    </location>
</feature>
<dbReference type="InterPro" id="IPR039069">
    <property type="entry name" value="CE7"/>
</dbReference>
<evidence type="ECO:0000313" key="4">
    <source>
        <dbReference type="EMBL" id="MBC2600232.1"/>
    </source>
</evidence>
<dbReference type="PANTHER" id="PTHR40111">
    <property type="entry name" value="CEPHALOSPORIN-C DEACETYLASE"/>
    <property type="match status" value="1"/>
</dbReference>
<dbReference type="RefSeq" id="WP_185690990.1">
    <property type="nucleotide sequence ID" value="NZ_JACHVA010000006.1"/>
</dbReference>
<evidence type="ECO:0000313" key="5">
    <source>
        <dbReference type="Proteomes" id="UP000525652"/>
    </source>
</evidence>
<name>A0A7X1E446_9BACT</name>
<feature type="signal peptide" evidence="2">
    <location>
        <begin position="1"/>
        <end position="18"/>
    </location>
</feature>
<evidence type="ECO:0000256" key="1">
    <source>
        <dbReference type="PIRSR" id="PIRSR639069-1"/>
    </source>
</evidence>
<feature type="chain" id="PRO_5031339629" evidence="2">
    <location>
        <begin position="19"/>
        <end position="433"/>
    </location>
</feature>
<dbReference type="InterPro" id="IPR029058">
    <property type="entry name" value="AB_hydrolase_fold"/>
</dbReference>
<dbReference type="PROSITE" id="PS51257">
    <property type="entry name" value="PROKAR_LIPOPROTEIN"/>
    <property type="match status" value="1"/>
</dbReference>
<evidence type="ECO:0000256" key="2">
    <source>
        <dbReference type="SAM" id="SignalP"/>
    </source>
</evidence>
<keyword evidence="5" id="KW-1185">Reference proteome</keyword>
<accession>A0A7X1E446</accession>
<dbReference type="AlphaFoldDB" id="A0A7X1E446"/>
<organism evidence="4 5">
    <name type="scientific">Puniceicoccus vermicola</name>
    <dbReference type="NCBI Taxonomy" id="388746"/>
    <lineage>
        <taxon>Bacteria</taxon>
        <taxon>Pseudomonadati</taxon>
        <taxon>Verrucomicrobiota</taxon>
        <taxon>Opitutia</taxon>
        <taxon>Puniceicoccales</taxon>
        <taxon>Puniceicoccaceae</taxon>
        <taxon>Puniceicoccus</taxon>
    </lineage>
</organism>
<feature type="active site" description="Nucleophile" evidence="1">
    <location>
        <position position="286"/>
    </location>
</feature>